<name>A0ABS4PLI4_9PSEU</name>
<proteinExistence type="predicted"/>
<organism evidence="2 3">
    <name type="scientific">Amycolatopsis magusensis</name>
    <dbReference type="NCBI Taxonomy" id="882444"/>
    <lineage>
        <taxon>Bacteria</taxon>
        <taxon>Bacillati</taxon>
        <taxon>Actinomycetota</taxon>
        <taxon>Actinomycetes</taxon>
        <taxon>Pseudonocardiales</taxon>
        <taxon>Pseudonocardiaceae</taxon>
        <taxon>Amycolatopsis</taxon>
    </lineage>
</organism>
<evidence type="ECO:0000256" key="1">
    <source>
        <dbReference type="SAM" id="MobiDB-lite"/>
    </source>
</evidence>
<evidence type="ECO:0000313" key="3">
    <source>
        <dbReference type="Proteomes" id="UP000741013"/>
    </source>
</evidence>
<evidence type="ECO:0008006" key="4">
    <source>
        <dbReference type="Google" id="ProtNLM"/>
    </source>
</evidence>
<reference evidence="2 3" key="1">
    <citation type="submission" date="2021-03" db="EMBL/GenBank/DDBJ databases">
        <title>Sequencing the genomes of 1000 actinobacteria strains.</title>
        <authorList>
            <person name="Klenk H.-P."/>
        </authorList>
    </citation>
    <scope>NUCLEOTIDE SEQUENCE [LARGE SCALE GENOMIC DNA]</scope>
    <source>
        <strain evidence="2 3">DSM 45510</strain>
    </source>
</reference>
<keyword evidence="3" id="KW-1185">Reference proteome</keyword>
<gene>
    <name evidence="2" type="ORF">JOM49_001776</name>
</gene>
<feature type="region of interest" description="Disordered" evidence="1">
    <location>
        <begin position="1"/>
        <end position="24"/>
    </location>
</feature>
<dbReference type="Proteomes" id="UP000741013">
    <property type="component" value="Unassembled WGS sequence"/>
</dbReference>
<accession>A0ABS4PLI4</accession>
<dbReference type="EMBL" id="JAGGMS010000001">
    <property type="protein sequence ID" value="MBP2180250.1"/>
    <property type="molecule type" value="Genomic_DNA"/>
</dbReference>
<dbReference type="RefSeq" id="WP_209663844.1">
    <property type="nucleotide sequence ID" value="NZ_JAGGMS010000001.1"/>
</dbReference>
<evidence type="ECO:0000313" key="2">
    <source>
        <dbReference type="EMBL" id="MBP2180250.1"/>
    </source>
</evidence>
<sequence length="107" mass="11137">MTGSGFHVDTGRIRGAAGGFRESGTSVGTAAEAISAAKVPVEAFGISGPGPELARDIEAAVGRRLDRLRTRHTRLGEFAGKLEIAADDYDRADTGARDDVRAAGRPE</sequence>
<comment type="caution">
    <text evidence="2">The sequence shown here is derived from an EMBL/GenBank/DDBJ whole genome shotgun (WGS) entry which is preliminary data.</text>
</comment>
<protein>
    <recommendedName>
        <fullName evidence="4">Excreted virulence factor EspC, type VII ESX diderm</fullName>
    </recommendedName>
</protein>